<accession>A0A3N1CYI5</accession>
<sequence length="249" mass="26673">MCRHFVWLGVERTVEDLVLKPAYGLPRQADRPRWQHIDLINRDGFGIGWFAADGHAVTYRRTGPFEADPDFPAFAAEVRGTCVVGAARGASPGMPIEEAATAPFTNGKALLSLNGHLNVALATHLHDPSYVPESTCDAAFLAQLLWQRLDAGTALVAAVPDLVRDIAANDSNACLNLLATDGSVVVATTWGETLCYREAPEGVIVASEPHDYEPHWVTVPDRHLLIATPTGVKVTALDPVAAPALTDPV</sequence>
<dbReference type="InterPro" id="IPR052373">
    <property type="entry name" value="Gamma-glu_amide_hydrolase"/>
</dbReference>
<protein>
    <submittedName>
        <fullName evidence="1">Glutamine amidotransferase</fullName>
    </submittedName>
</protein>
<reference evidence="1 2" key="1">
    <citation type="submission" date="2018-11" db="EMBL/GenBank/DDBJ databases">
        <title>Sequencing the genomes of 1000 actinobacteria strains.</title>
        <authorList>
            <person name="Klenk H.-P."/>
        </authorList>
    </citation>
    <scope>NUCLEOTIDE SEQUENCE [LARGE SCALE GENOMIC DNA]</scope>
    <source>
        <strain evidence="1 2">DSM 44254</strain>
    </source>
</reference>
<keyword evidence="1" id="KW-0315">Glutamine amidotransferase</keyword>
<dbReference type="InterPro" id="IPR029055">
    <property type="entry name" value="Ntn_hydrolases_N"/>
</dbReference>
<name>A0A3N1CYI5_9ACTN</name>
<gene>
    <name evidence="1" type="ORF">EDD29_3377</name>
</gene>
<dbReference type="EMBL" id="RJKE01000001">
    <property type="protein sequence ID" value="ROO85828.1"/>
    <property type="molecule type" value="Genomic_DNA"/>
</dbReference>
<dbReference type="Proteomes" id="UP000272400">
    <property type="component" value="Unassembled WGS sequence"/>
</dbReference>
<dbReference type="PANTHER" id="PTHR43187:SF2">
    <property type="entry name" value="GAMMA-GLUTAMYL-HERCYNYLCYSTEINE SULFOXIDE HYDROLASE"/>
    <property type="match status" value="1"/>
</dbReference>
<dbReference type="AlphaFoldDB" id="A0A3N1CYI5"/>
<comment type="caution">
    <text evidence="1">The sequence shown here is derived from an EMBL/GenBank/DDBJ whole genome shotgun (WGS) entry which is preliminary data.</text>
</comment>
<evidence type="ECO:0000313" key="1">
    <source>
        <dbReference type="EMBL" id="ROO85828.1"/>
    </source>
</evidence>
<dbReference type="GO" id="GO:0016740">
    <property type="term" value="F:transferase activity"/>
    <property type="evidence" value="ECO:0007669"/>
    <property type="project" value="UniProtKB-KW"/>
</dbReference>
<dbReference type="Gene3D" id="3.60.20.10">
    <property type="entry name" value="Glutamine Phosphoribosylpyrophosphate, subunit 1, domain 1"/>
    <property type="match status" value="1"/>
</dbReference>
<dbReference type="CDD" id="cd01908">
    <property type="entry name" value="YafJ"/>
    <property type="match status" value="1"/>
</dbReference>
<dbReference type="OrthoDB" id="9804310at2"/>
<keyword evidence="2" id="KW-1185">Reference proteome</keyword>
<proteinExistence type="predicted"/>
<dbReference type="SUPFAM" id="SSF56235">
    <property type="entry name" value="N-terminal nucleophile aminohydrolases (Ntn hydrolases)"/>
    <property type="match status" value="1"/>
</dbReference>
<dbReference type="PANTHER" id="PTHR43187">
    <property type="entry name" value="GLUTAMINE AMIDOTRANSFERASE DUG3-RELATED"/>
    <property type="match status" value="1"/>
</dbReference>
<organism evidence="1 2">
    <name type="scientific">Actinocorallia herbida</name>
    <dbReference type="NCBI Taxonomy" id="58109"/>
    <lineage>
        <taxon>Bacteria</taxon>
        <taxon>Bacillati</taxon>
        <taxon>Actinomycetota</taxon>
        <taxon>Actinomycetes</taxon>
        <taxon>Streptosporangiales</taxon>
        <taxon>Thermomonosporaceae</taxon>
        <taxon>Actinocorallia</taxon>
    </lineage>
</organism>
<evidence type="ECO:0000313" key="2">
    <source>
        <dbReference type="Proteomes" id="UP000272400"/>
    </source>
</evidence>
<keyword evidence="1" id="KW-0808">Transferase</keyword>